<gene>
    <name evidence="1" type="ORF">EG68_09709</name>
</gene>
<accession>A0A8S9YHC7</accession>
<sequence>MEFEFYGLKRPGNKLSVMLEGNIRCRFRSVYLREMVSPNLISIVRVKGPAYHIRQNDMYITEGKPEEDFHYKCQFSADNYTIAEEVKYKFTVDEPYIRLVGGLALYPRANVYCLDNKGGVSYPINDPSDKRPPVARFRRGGRWIPLGNNMEKSSFYCQHRTQRDYRRYFELRIIDELFPVLYPTTPLRVITSASYVLCLNDDPTGEVYSKSVVNIDGLNVKSAPISFLGRNIGSYFELTNNINEEGEHMVGCTMGTPGSSPLTTVRHRMFFTMEPISQHFENDIKVMNSPGEKTVMCSYRSRYSGATFSSEWFILYDSANRLSIHETGLRIAPGDNYGRAIARCGLMYDGDLMSSMDYHVIILPTGMKFSPVIYPERTFMFVDEYVEFYLNVHPADMPADLRRRLLAFTTVVLDIKGTRTHRLNQLTLQPTNFDNWTPNSWVEFIVSFDMFFSVIRSVLYKKLRILPRPKAHLITPECFLGKNDFNNWFDIHLISGYDVLHVFNETISWPYDRKQSDGVYVCTVHLGETFTMSNNETLTTPKNATPMIINISPDIRRLIYRQDFNCQVHDWRLDPSIPIEISWQRVQDVSHLFEPRSNMLIGLRHPTRLETIIYECVVSTGGKVARVHTRLLVGQDLIRFEPPDGELHVFSSQTIACILKKGMESNGTLTMTDLHSRTHLLSINVGSSPMRIEPPSKMSVYPFPGDTVVSCTFTNKLNQVWQENLTVEIMRESHYYLLL</sequence>
<name>A0A8S9YHC7_9TREM</name>
<evidence type="ECO:0000313" key="1">
    <source>
        <dbReference type="EMBL" id="KAF7249193.1"/>
    </source>
</evidence>
<dbReference type="AlphaFoldDB" id="A0A8S9YHC7"/>
<dbReference type="Proteomes" id="UP000822476">
    <property type="component" value="Unassembled WGS sequence"/>
</dbReference>
<dbReference type="OrthoDB" id="6263272at2759"/>
<comment type="caution">
    <text evidence="1">The sequence shown here is derived from an EMBL/GenBank/DDBJ whole genome shotgun (WGS) entry which is preliminary data.</text>
</comment>
<reference evidence="1" key="1">
    <citation type="submission" date="2019-07" db="EMBL/GenBank/DDBJ databases">
        <title>Annotation for the trematode Paragonimus miyazaki's.</title>
        <authorList>
            <person name="Choi Y.-J."/>
        </authorList>
    </citation>
    <scope>NUCLEOTIDE SEQUENCE</scope>
    <source>
        <strain evidence="1">Japan</strain>
    </source>
</reference>
<protein>
    <submittedName>
        <fullName evidence="1">Uncharacterized protein</fullName>
    </submittedName>
</protein>
<dbReference type="EMBL" id="JTDE01005506">
    <property type="protein sequence ID" value="KAF7249193.1"/>
    <property type="molecule type" value="Genomic_DNA"/>
</dbReference>
<organism evidence="1 2">
    <name type="scientific">Paragonimus skrjabini miyazakii</name>
    <dbReference type="NCBI Taxonomy" id="59628"/>
    <lineage>
        <taxon>Eukaryota</taxon>
        <taxon>Metazoa</taxon>
        <taxon>Spiralia</taxon>
        <taxon>Lophotrochozoa</taxon>
        <taxon>Platyhelminthes</taxon>
        <taxon>Trematoda</taxon>
        <taxon>Digenea</taxon>
        <taxon>Plagiorchiida</taxon>
        <taxon>Troglotremata</taxon>
        <taxon>Troglotrematidae</taxon>
        <taxon>Paragonimus</taxon>
    </lineage>
</organism>
<evidence type="ECO:0000313" key="2">
    <source>
        <dbReference type="Proteomes" id="UP000822476"/>
    </source>
</evidence>
<proteinExistence type="predicted"/>
<keyword evidence="2" id="KW-1185">Reference proteome</keyword>